<evidence type="ECO:0000256" key="6">
    <source>
        <dbReference type="ARBA" id="ARBA00023136"/>
    </source>
</evidence>
<organism evidence="10 11">
    <name type="scientific">Aeromicrobium flavum</name>
    <dbReference type="NCBI Taxonomy" id="416568"/>
    <lineage>
        <taxon>Bacteria</taxon>
        <taxon>Bacillati</taxon>
        <taxon>Actinomycetota</taxon>
        <taxon>Actinomycetes</taxon>
        <taxon>Propionibacteriales</taxon>
        <taxon>Nocardioidaceae</taxon>
        <taxon>Aeromicrobium</taxon>
    </lineage>
</organism>
<dbReference type="PROSITE" id="PS50928">
    <property type="entry name" value="ABC_TM1"/>
    <property type="match status" value="1"/>
</dbReference>
<reference evidence="10 11" key="1">
    <citation type="submission" date="2019-07" db="EMBL/GenBank/DDBJ databases">
        <title>Whole genome shotgun sequence of Aeromicrobium flavum NBRC 107625.</title>
        <authorList>
            <person name="Hosoyama A."/>
            <person name="Uohara A."/>
            <person name="Ohji S."/>
            <person name="Ichikawa N."/>
        </authorList>
    </citation>
    <scope>NUCLEOTIDE SEQUENCE [LARGE SCALE GENOMIC DNA]</scope>
    <source>
        <strain evidence="10 11">NBRC 107625</strain>
    </source>
</reference>
<keyword evidence="4 7" id="KW-0812">Transmembrane</keyword>
<evidence type="ECO:0000256" key="5">
    <source>
        <dbReference type="ARBA" id="ARBA00022989"/>
    </source>
</evidence>
<keyword evidence="5 7" id="KW-1133">Transmembrane helix</keyword>
<dbReference type="Pfam" id="PF00528">
    <property type="entry name" value="BPD_transp_1"/>
    <property type="match status" value="1"/>
</dbReference>
<sequence length="299" mass="31032">MADAGAALAAPPHGGVGSVAKPATSGAAASRSRRITAAWGRALLYALLFVLAICALWELAKVVTQTNDQLMPHSWDIVKQLGEPATRGETWFQYLAGNWVITLRNALVGFAVGSLGGLLLGIAIARNRLVGAALLPITTLMQTIPIVAIGPALVLFLGTGWVTKAFIAAFLTFFPVTVATAKGIAQTSSDSVDLMRVCAAGPLQTLVKMQLPSALPMIFVGLETAAGMAVIGAIVAELPFGTKDGLGATILTSWQFYTIEPTPLYLAAVASCALGAFVVFSVRAVRTLIPAAETQGSTR</sequence>
<feature type="transmembrane region" description="Helical" evidence="7">
    <location>
        <begin position="165"/>
        <end position="185"/>
    </location>
</feature>
<dbReference type="EMBL" id="BJZQ01000006">
    <property type="protein sequence ID" value="GEO89377.1"/>
    <property type="molecule type" value="Genomic_DNA"/>
</dbReference>
<dbReference type="SUPFAM" id="SSF161098">
    <property type="entry name" value="MetI-like"/>
    <property type="match status" value="1"/>
</dbReference>
<evidence type="ECO:0000256" key="8">
    <source>
        <dbReference type="SAM" id="MobiDB-lite"/>
    </source>
</evidence>
<dbReference type="PANTHER" id="PTHR30151:SF0">
    <property type="entry name" value="ABC TRANSPORTER PERMEASE PROTEIN MJ0413-RELATED"/>
    <property type="match status" value="1"/>
</dbReference>
<dbReference type="OrthoDB" id="7274389at2"/>
<comment type="similarity">
    <text evidence="7">Belongs to the binding-protein-dependent transport system permease family.</text>
</comment>
<feature type="domain" description="ABC transmembrane type-1" evidence="9">
    <location>
        <begin position="99"/>
        <end position="286"/>
    </location>
</feature>
<accession>A0A512HV97</accession>
<dbReference type="GO" id="GO:0005886">
    <property type="term" value="C:plasma membrane"/>
    <property type="evidence" value="ECO:0007669"/>
    <property type="project" value="UniProtKB-SubCell"/>
</dbReference>
<evidence type="ECO:0000256" key="3">
    <source>
        <dbReference type="ARBA" id="ARBA00022475"/>
    </source>
</evidence>
<evidence type="ECO:0000259" key="9">
    <source>
        <dbReference type="PROSITE" id="PS50928"/>
    </source>
</evidence>
<keyword evidence="2 7" id="KW-0813">Transport</keyword>
<dbReference type="CDD" id="cd06261">
    <property type="entry name" value="TM_PBP2"/>
    <property type="match status" value="1"/>
</dbReference>
<name>A0A512HV97_9ACTN</name>
<keyword evidence="3" id="KW-1003">Cell membrane</keyword>
<dbReference type="AlphaFoldDB" id="A0A512HV97"/>
<evidence type="ECO:0000256" key="4">
    <source>
        <dbReference type="ARBA" id="ARBA00022692"/>
    </source>
</evidence>
<keyword evidence="11" id="KW-1185">Reference proteome</keyword>
<dbReference type="InterPro" id="IPR000515">
    <property type="entry name" value="MetI-like"/>
</dbReference>
<dbReference type="GO" id="GO:0055085">
    <property type="term" value="P:transmembrane transport"/>
    <property type="evidence" value="ECO:0007669"/>
    <property type="project" value="InterPro"/>
</dbReference>
<feature type="transmembrane region" description="Helical" evidence="7">
    <location>
        <begin position="42"/>
        <end position="60"/>
    </location>
</feature>
<feature type="transmembrane region" description="Helical" evidence="7">
    <location>
        <begin position="132"/>
        <end position="159"/>
    </location>
</feature>
<feature type="transmembrane region" description="Helical" evidence="7">
    <location>
        <begin position="106"/>
        <end position="125"/>
    </location>
</feature>
<dbReference type="Gene3D" id="1.10.3720.10">
    <property type="entry name" value="MetI-like"/>
    <property type="match status" value="1"/>
</dbReference>
<comment type="subcellular location">
    <subcellularLocation>
        <location evidence="1 7">Cell membrane</location>
        <topology evidence="1 7">Multi-pass membrane protein</topology>
    </subcellularLocation>
</comment>
<feature type="transmembrane region" description="Helical" evidence="7">
    <location>
        <begin position="214"/>
        <end position="236"/>
    </location>
</feature>
<feature type="region of interest" description="Disordered" evidence="8">
    <location>
        <begin position="1"/>
        <end position="22"/>
    </location>
</feature>
<dbReference type="InterPro" id="IPR035906">
    <property type="entry name" value="MetI-like_sf"/>
</dbReference>
<evidence type="ECO:0000256" key="1">
    <source>
        <dbReference type="ARBA" id="ARBA00004651"/>
    </source>
</evidence>
<feature type="transmembrane region" description="Helical" evidence="7">
    <location>
        <begin position="264"/>
        <end position="285"/>
    </location>
</feature>
<evidence type="ECO:0000313" key="10">
    <source>
        <dbReference type="EMBL" id="GEO89377.1"/>
    </source>
</evidence>
<dbReference type="RefSeq" id="WP_146827247.1">
    <property type="nucleotide sequence ID" value="NZ_BAAAYQ010000005.1"/>
</dbReference>
<comment type="caution">
    <text evidence="10">The sequence shown here is derived from an EMBL/GenBank/DDBJ whole genome shotgun (WGS) entry which is preliminary data.</text>
</comment>
<keyword evidence="6 7" id="KW-0472">Membrane</keyword>
<evidence type="ECO:0000256" key="7">
    <source>
        <dbReference type="RuleBase" id="RU363032"/>
    </source>
</evidence>
<proteinExistence type="inferred from homology"/>
<evidence type="ECO:0000313" key="11">
    <source>
        <dbReference type="Proteomes" id="UP000321769"/>
    </source>
</evidence>
<dbReference type="PANTHER" id="PTHR30151">
    <property type="entry name" value="ALKANE SULFONATE ABC TRANSPORTER-RELATED, MEMBRANE SUBUNIT"/>
    <property type="match status" value="1"/>
</dbReference>
<dbReference type="Proteomes" id="UP000321769">
    <property type="component" value="Unassembled WGS sequence"/>
</dbReference>
<feature type="compositionally biased region" description="Low complexity" evidence="8">
    <location>
        <begin position="1"/>
        <end position="13"/>
    </location>
</feature>
<gene>
    <name evidence="10" type="ORF">AFL01nite_17040</name>
</gene>
<evidence type="ECO:0000256" key="2">
    <source>
        <dbReference type="ARBA" id="ARBA00022448"/>
    </source>
</evidence>
<protein>
    <recommendedName>
        <fullName evidence="9">ABC transmembrane type-1 domain-containing protein</fullName>
    </recommendedName>
</protein>